<gene>
    <name evidence="2" type="ORF">L211DRAFT_838726</name>
</gene>
<evidence type="ECO:0000256" key="1">
    <source>
        <dbReference type="SAM" id="SignalP"/>
    </source>
</evidence>
<dbReference type="InParanoid" id="A0A3N4LJX6"/>
<dbReference type="EMBL" id="ML121547">
    <property type="protein sequence ID" value="RPB23204.1"/>
    <property type="molecule type" value="Genomic_DNA"/>
</dbReference>
<keyword evidence="1" id="KW-0732">Signal</keyword>
<proteinExistence type="predicted"/>
<feature type="chain" id="PRO_5018051755" evidence="1">
    <location>
        <begin position="21"/>
        <end position="89"/>
    </location>
</feature>
<dbReference type="AlphaFoldDB" id="A0A3N4LJX6"/>
<protein>
    <submittedName>
        <fullName evidence="2">Uncharacterized protein</fullName>
    </submittedName>
</protein>
<sequence length="89" mass="9880">MHMINISALASVFPISFLLSHLPSRLPGHQAPILKFAGPSQPSLLSQLQRFWGLQARTSDHPARTSPFDIPSKAITCGEWANIKTEQWC</sequence>
<evidence type="ECO:0000313" key="3">
    <source>
        <dbReference type="Proteomes" id="UP000267821"/>
    </source>
</evidence>
<evidence type="ECO:0000313" key="2">
    <source>
        <dbReference type="EMBL" id="RPB23204.1"/>
    </source>
</evidence>
<organism evidence="2 3">
    <name type="scientific">Terfezia boudieri ATCC MYA-4762</name>
    <dbReference type="NCBI Taxonomy" id="1051890"/>
    <lineage>
        <taxon>Eukaryota</taxon>
        <taxon>Fungi</taxon>
        <taxon>Dikarya</taxon>
        <taxon>Ascomycota</taxon>
        <taxon>Pezizomycotina</taxon>
        <taxon>Pezizomycetes</taxon>
        <taxon>Pezizales</taxon>
        <taxon>Pezizaceae</taxon>
        <taxon>Terfezia</taxon>
    </lineage>
</organism>
<feature type="signal peptide" evidence="1">
    <location>
        <begin position="1"/>
        <end position="20"/>
    </location>
</feature>
<dbReference type="Proteomes" id="UP000267821">
    <property type="component" value="Unassembled WGS sequence"/>
</dbReference>
<keyword evidence="3" id="KW-1185">Reference proteome</keyword>
<name>A0A3N4LJX6_9PEZI</name>
<accession>A0A3N4LJX6</accession>
<reference evidence="2 3" key="1">
    <citation type="journal article" date="2018" name="Nat. Ecol. Evol.">
        <title>Pezizomycetes genomes reveal the molecular basis of ectomycorrhizal truffle lifestyle.</title>
        <authorList>
            <person name="Murat C."/>
            <person name="Payen T."/>
            <person name="Noel B."/>
            <person name="Kuo A."/>
            <person name="Morin E."/>
            <person name="Chen J."/>
            <person name="Kohler A."/>
            <person name="Krizsan K."/>
            <person name="Balestrini R."/>
            <person name="Da Silva C."/>
            <person name="Montanini B."/>
            <person name="Hainaut M."/>
            <person name="Levati E."/>
            <person name="Barry K.W."/>
            <person name="Belfiori B."/>
            <person name="Cichocki N."/>
            <person name="Clum A."/>
            <person name="Dockter R.B."/>
            <person name="Fauchery L."/>
            <person name="Guy J."/>
            <person name="Iotti M."/>
            <person name="Le Tacon F."/>
            <person name="Lindquist E.A."/>
            <person name="Lipzen A."/>
            <person name="Malagnac F."/>
            <person name="Mello A."/>
            <person name="Molinier V."/>
            <person name="Miyauchi S."/>
            <person name="Poulain J."/>
            <person name="Riccioni C."/>
            <person name="Rubini A."/>
            <person name="Sitrit Y."/>
            <person name="Splivallo R."/>
            <person name="Traeger S."/>
            <person name="Wang M."/>
            <person name="Zifcakova L."/>
            <person name="Wipf D."/>
            <person name="Zambonelli A."/>
            <person name="Paolocci F."/>
            <person name="Nowrousian M."/>
            <person name="Ottonello S."/>
            <person name="Baldrian P."/>
            <person name="Spatafora J.W."/>
            <person name="Henrissat B."/>
            <person name="Nagy L.G."/>
            <person name="Aury J.M."/>
            <person name="Wincker P."/>
            <person name="Grigoriev I.V."/>
            <person name="Bonfante P."/>
            <person name="Martin F.M."/>
        </authorList>
    </citation>
    <scope>NUCLEOTIDE SEQUENCE [LARGE SCALE GENOMIC DNA]</scope>
    <source>
        <strain evidence="2 3">ATCC MYA-4762</strain>
    </source>
</reference>